<dbReference type="AlphaFoldDB" id="A0A565BIV8"/>
<evidence type="ECO:0000313" key="2">
    <source>
        <dbReference type="Proteomes" id="UP000489600"/>
    </source>
</evidence>
<organism evidence="1 2">
    <name type="scientific">Arabis nemorensis</name>
    <dbReference type="NCBI Taxonomy" id="586526"/>
    <lineage>
        <taxon>Eukaryota</taxon>
        <taxon>Viridiplantae</taxon>
        <taxon>Streptophyta</taxon>
        <taxon>Embryophyta</taxon>
        <taxon>Tracheophyta</taxon>
        <taxon>Spermatophyta</taxon>
        <taxon>Magnoliopsida</taxon>
        <taxon>eudicotyledons</taxon>
        <taxon>Gunneridae</taxon>
        <taxon>Pentapetalae</taxon>
        <taxon>rosids</taxon>
        <taxon>malvids</taxon>
        <taxon>Brassicales</taxon>
        <taxon>Brassicaceae</taxon>
        <taxon>Arabideae</taxon>
        <taxon>Arabis</taxon>
    </lineage>
</organism>
<comment type="caution">
    <text evidence="1">The sequence shown here is derived from an EMBL/GenBank/DDBJ whole genome shotgun (WGS) entry which is preliminary data.</text>
</comment>
<dbReference type="Proteomes" id="UP000489600">
    <property type="component" value="Unassembled WGS sequence"/>
</dbReference>
<name>A0A565BIV8_9BRAS</name>
<sequence>MDSRTLELSYAQPRAKENARLNVEGEALEKLVIILDTKDEPRKLNPETGSLTYFSYKES</sequence>
<dbReference type="EMBL" id="CABITT030000004">
    <property type="protein sequence ID" value="VVB00783.1"/>
    <property type="molecule type" value="Genomic_DNA"/>
</dbReference>
<gene>
    <name evidence="1" type="ORF">ANE_LOCUS11227</name>
</gene>
<accession>A0A565BIV8</accession>
<reference evidence="1" key="1">
    <citation type="submission" date="2019-07" db="EMBL/GenBank/DDBJ databases">
        <authorList>
            <person name="Dittberner H."/>
        </authorList>
    </citation>
    <scope>NUCLEOTIDE SEQUENCE [LARGE SCALE GENOMIC DNA]</scope>
</reference>
<proteinExistence type="predicted"/>
<keyword evidence="2" id="KW-1185">Reference proteome</keyword>
<evidence type="ECO:0000313" key="1">
    <source>
        <dbReference type="EMBL" id="VVB00783.1"/>
    </source>
</evidence>
<protein>
    <submittedName>
        <fullName evidence="1">Uncharacterized protein</fullName>
    </submittedName>
</protein>